<name>A0A445DJJ7_ARAHY</name>
<dbReference type="PANTHER" id="PTHR24177">
    <property type="entry name" value="CASKIN"/>
    <property type="match status" value="1"/>
</dbReference>
<dbReference type="Pfam" id="PF13962">
    <property type="entry name" value="PGG"/>
    <property type="match status" value="1"/>
</dbReference>
<feature type="transmembrane region" description="Helical" evidence="2">
    <location>
        <begin position="650"/>
        <end position="673"/>
    </location>
</feature>
<dbReference type="InterPro" id="IPR026961">
    <property type="entry name" value="PGG_dom"/>
</dbReference>
<feature type="transmembrane region" description="Helical" evidence="2">
    <location>
        <begin position="615"/>
        <end position="638"/>
    </location>
</feature>
<dbReference type="InterPro" id="IPR036770">
    <property type="entry name" value="Ankyrin_rpt-contain_sf"/>
</dbReference>
<feature type="transmembrane region" description="Helical" evidence="2">
    <location>
        <begin position="569"/>
        <end position="594"/>
    </location>
</feature>
<dbReference type="InterPro" id="IPR002110">
    <property type="entry name" value="Ankyrin_rpt"/>
</dbReference>
<dbReference type="SUPFAM" id="SSF48403">
    <property type="entry name" value="Ankyrin repeat"/>
    <property type="match status" value="2"/>
</dbReference>
<dbReference type="AlphaFoldDB" id="A0A445DJJ7"/>
<evidence type="ECO:0000256" key="1">
    <source>
        <dbReference type="ARBA" id="ARBA00004413"/>
    </source>
</evidence>
<evidence type="ECO:0000313" key="5">
    <source>
        <dbReference type="Proteomes" id="UP000289738"/>
    </source>
</evidence>
<feature type="domain" description="PGG" evidence="3">
    <location>
        <begin position="524"/>
        <end position="634"/>
    </location>
</feature>
<keyword evidence="2" id="KW-0472">Membrane</keyword>
<evidence type="ECO:0000313" key="4">
    <source>
        <dbReference type="EMBL" id="RYR63363.1"/>
    </source>
</evidence>
<dbReference type="PANTHER" id="PTHR24177:SF215">
    <property type="entry name" value="PGG DOMAIN-CONTAINING PROTEIN"/>
    <property type="match status" value="1"/>
</dbReference>
<protein>
    <recommendedName>
        <fullName evidence="3">PGG domain-containing protein</fullName>
    </recommendedName>
</protein>
<sequence>MGEESGLNVMDMEEAQRAALFRDWENFKKFFANYNQALLKPMDMGLNTAFHVAMALESTRDAELLKELLEMVGEEERWQALRKANGDGDTLLHVAAASCKELNAVELVLDYEKKVQAPLEDEETEGDWKEKKISLVELRNDYEETPIFTASKEGNLKMLQHVAKGVGAADLRKHFYRGADKTSILHIAIIGQHFDVAVWLLEVDGSLANETDDSKFTSLQLLAKMPFVFPSHSQFSTLKSLIYYLLPEYEYQDFDHESIRVLRQGTESSNGIGNGNAHTSVFTRINRAIWKFLAEEWMVIHDIWQTKKQHKLVMHLTKSLVPKDYSWRETNIHVTSQRQRTVAVFPIFEVSVRQRLIQKKRDSRQDEKGGTQKVDATSYSPTPLLLAASTGIVEIIEEIIEVHPDAINHVGVKELDVLQVTVMTRQLEIFRFLKTCCGTSMMKKLAGRIGREGRTLLHYVAPMKYKRKHEAGVVYELQEELRWFERVRNITPSYLHIHCNDEKNQTGKELFETEHDAMLKSAQEWLKQTSQSCSAVAVLVATVVFAAIYQVPGGTDNNGVPKLIGSSVFWFFTIMDVLALGSSLSSVVMFLSILSSPFDMWQFRSSLPRRLSIGFTMLFFALITTMMSFTATILLTISRSLNSKRWSANLLYSVAFIPVTIFALMQFPLYMTFKRAATQVWSMFKRLVPRRVIKSTRRSGKRRFRRSVVKKFQHS</sequence>
<organism evidence="4 5">
    <name type="scientific">Arachis hypogaea</name>
    <name type="common">Peanut</name>
    <dbReference type="NCBI Taxonomy" id="3818"/>
    <lineage>
        <taxon>Eukaryota</taxon>
        <taxon>Viridiplantae</taxon>
        <taxon>Streptophyta</taxon>
        <taxon>Embryophyta</taxon>
        <taxon>Tracheophyta</taxon>
        <taxon>Spermatophyta</taxon>
        <taxon>Magnoliopsida</taxon>
        <taxon>eudicotyledons</taxon>
        <taxon>Gunneridae</taxon>
        <taxon>Pentapetalae</taxon>
        <taxon>rosids</taxon>
        <taxon>fabids</taxon>
        <taxon>Fabales</taxon>
        <taxon>Fabaceae</taxon>
        <taxon>Papilionoideae</taxon>
        <taxon>50 kb inversion clade</taxon>
        <taxon>dalbergioids sensu lato</taxon>
        <taxon>Dalbergieae</taxon>
        <taxon>Pterocarpus clade</taxon>
        <taxon>Arachis</taxon>
    </lineage>
</organism>
<dbReference type="Proteomes" id="UP000289738">
    <property type="component" value="Chromosome A04"/>
</dbReference>
<gene>
    <name evidence="4" type="ORF">Ahy_A04g021163</name>
</gene>
<keyword evidence="5" id="KW-1185">Reference proteome</keyword>
<evidence type="ECO:0000259" key="3">
    <source>
        <dbReference type="Pfam" id="PF13962"/>
    </source>
</evidence>
<comment type="subcellular location">
    <subcellularLocation>
        <location evidence="1">Cell membrane</location>
        <topology evidence="1">Peripheral membrane protein</topology>
        <orientation evidence="1">Cytoplasmic side</orientation>
    </subcellularLocation>
</comment>
<accession>A0A445DJJ7</accession>
<evidence type="ECO:0000256" key="2">
    <source>
        <dbReference type="SAM" id="Phobius"/>
    </source>
</evidence>
<reference evidence="4 5" key="1">
    <citation type="submission" date="2019-01" db="EMBL/GenBank/DDBJ databases">
        <title>Sequencing of cultivated peanut Arachis hypogaea provides insights into genome evolution and oil improvement.</title>
        <authorList>
            <person name="Chen X."/>
        </authorList>
    </citation>
    <scope>NUCLEOTIDE SEQUENCE [LARGE SCALE GENOMIC DNA]</scope>
    <source>
        <strain evidence="5">cv. Fuhuasheng</strain>
        <tissue evidence="4">Leaves</tissue>
    </source>
</reference>
<dbReference type="STRING" id="3818.A0A445DJJ7"/>
<dbReference type="SMART" id="SM00248">
    <property type="entry name" value="ANK"/>
    <property type="match status" value="5"/>
</dbReference>
<dbReference type="GO" id="GO:0005886">
    <property type="term" value="C:plasma membrane"/>
    <property type="evidence" value="ECO:0007669"/>
    <property type="project" value="UniProtKB-SubCell"/>
</dbReference>
<keyword evidence="2" id="KW-1133">Transmembrane helix</keyword>
<dbReference type="EMBL" id="SDMP01000004">
    <property type="protein sequence ID" value="RYR63363.1"/>
    <property type="molecule type" value="Genomic_DNA"/>
</dbReference>
<keyword evidence="2" id="KW-0812">Transmembrane</keyword>
<proteinExistence type="predicted"/>
<dbReference type="Gene3D" id="1.25.40.20">
    <property type="entry name" value="Ankyrin repeat-containing domain"/>
    <property type="match status" value="2"/>
</dbReference>
<comment type="caution">
    <text evidence="4">The sequence shown here is derived from an EMBL/GenBank/DDBJ whole genome shotgun (WGS) entry which is preliminary data.</text>
</comment>
<dbReference type="OrthoDB" id="1923662at2759"/>